<gene>
    <name evidence="2" type="ORF">FJZ00_00635</name>
</gene>
<reference evidence="2 3" key="1">
    <citation type="submission" date="2019-03" db="EMBL/GenBank/DDBJ databases">
        <title>Lake Tanganyika Metagenome-Assembled Genomes (MAGs).</title>
        <authorList>
            <person name="Tran P."/>
        </authorList>
    </citation>
    <scope>NUCLEOTIDE SEQUENCE [LARGE SCALE GENOMIC DNA]</scope>
    <source>
        <strain evidence="2">K_DeepCast_65m_m2_236</strain>
    </source>
</reference>
<comment type="caution">
    <text evidence="2">The sequence shown here is derived from an EMBL/GenBank/DDBJ whole genome shotgun (WGS) entry which is preliminary data.</text>
</comment>
<dbReference type="AlphaFoldDB" id="A0A937X3M1"/>
<feature type="region of interest" description="Disordered" evidence="1">
    <location>
        <begin position="1"/>
        <end position="37"/>
    </location>
</feature>
<evidence type="ECO:0000256" key="1">
    <source>
        <dbReference type="SAM" id="MobiDB-lite"/>
    </source>
</evidence>
<evidence type="ECO:0000313" key="3">
    <source>
        <dbReference type="Proteomes" id="UP000703893"/>
    </source>
</evidence>
<organism evidence="2 3">
    <name type="scientific">Candidatus Tanganyikabacteria bacterium</name>
    <dbReference type="NCBI Taxonomy" id="2961651"/>
    <lineage>
        <taxon>Bacteria</taxon>
        <taxon>Bacillati</taxon>
        <taxon>Candidatus Sericytochromatia</taxon>
        <taxon>Candidatus Tanganyikabacteria</taxon>
    </lineage>
</organism>
<sequence>MGPTSAIQAAEKLSSETHSQTREGFVGDHRRRQAHDGSFRLALTEALRR</sequence>
<proteinExistence type="predicted"/>
<protein>
    <submittedName>
        <fullName evidence="2">Uncharacterized protein</fullName>
    </submittedName>
</protein>
<dbReference type="EMBL" id="VGJX01000016">
    <property type="protein sequence ID" value="MBM3273627.1"/>
    <property type="molecule type" value="Genomic_DNA"/>
</dbReference>
<accession>A0A937X3M1</accession>
<evidence type="ECO:0000313" key="2">
    <source>
        <dbReference type="EMBL" id="MBM3273627.1"/>
    </source>
</evidence>
<feature type="compositionally biased region" description="Basic and acidic residues" evidence="1">
    <location>
        <begin position="13"/>
        <end position="37"/>
    </location>
</feature>
<dbReference type="Proteomes" id="UP000703893">
    <property type="component" value="Unassembled WGS sequence"/>
</dbReference>
<name>A0A937X3M1_9BACT</name>